<dbReference type="EMBL" id="CP158568">
    <property type="protein sequence ID" value="XBY44191.1"/>
    <property type="molecule type" value="Genomic_DNA"/>
</dbReference>
<evidence type="ECO:0000256" key="1">
    <source>
        <dbReference type="SAM" id="MobiDB-lite"/>
    </source>
</evidence>
<evidence type="ECO:0000313" key="2">
    <source>
        <dbReference type="EMBL" id="XBY44191.1"/>
    </source>
</evidence>
<dbReference type="PANTHER" id="PTHR37816">
    <property type="entry name" value="YALI0E33011P"/>
    <property type="match status" value="1"/>
</dbReference>
<accession>A0AAU7X8X6</accession>
<proteinExistence type="predicted"/>
<dbReference type="Gene3D" id="3.40.50.300">
    <property type="entry name" value="P-loop containing nucleotide triphosphate hydrolases"/>
    <property type="match status" value="1"/>
</dbReference>
<reference evidence="2" key="1">
    <citation type="submission" date="2024-06" db="EMBL/GenBank/DDBJ databases">
        <title>Methylostella associata gen. nov., sp. nov., a novel Ancalomicrobiaceae-affiliated facultatively methylotrophic bacteria that feed on methanotrophs of the genus Methylococcus.</title>
        <authorList>
            <person name="Saltykova V."/>
            <person name="Danilova O.V."/>
            <person name="Oshkin I.Y."/>
            <person name="Belova S.E."/>
            <person name="Pimenov N.V."/>
            <person name="Dedysh S.N."/>
        </authorList>
    </citation>
    <scope>NUCLEOTIDE SEQUENCE</scope>
    <source>
        <strain evidence="2">S20</strain>
    </source>
</reference>
<sequence>MSSEVGSEASAAIGSAPIRIHVTGASGAGVSTLGRDLAARLGLPWLDTDDFYWAPTDPPYTTKRPIEDRIALMRASFGDGGWIVSGSMDGWGDPVIAEAGLVVFLETSTEIRLERLRRRERAHFGARIDPGGDMHENHEAFIAWAAGYDVGTTEGRNRVRHMAWLARLPMPVIRLDGERPTADLADEVIAAVGAAVGAAFEWRSPRSSRRGNGDGAGRASDAPGRAPAQSQRCESRKGPRPGTPNTVEAALRR</sequence>
<dbReference type="InterPro" id="IPR052922">
    <property type="entry name" value="Cytidylate_Kinase-2"/>
</dbReference>
<dbReference type="KEGG" id="mflg:ABS361_19450"/>
<organism evidence="2">
    <name type="scientific">Methyloraptor flagellatus</name>
    <dbReference type="NCBI Taxonomy" id="3162530"/>
    <lineage>
        <taxon>Bacteria</taxon>
        <taxon>Pseudomonadati</taxon>
        <taxon>Pseudomonadota</taxon>
        <taxon>Alphaproteobacteria</taxon>
        <taxon>Hyphomicrobiales</taxon>
        <taxon>Ancalomicrobiaceae</taxon>
        <taxon>Methyloraptor</taxon>
    </lineage>
</organism>
<dbReference type="PRINTS" id="PR01100">
    <property type="entry name" value="SHIKIMTKNASE"/>
</dbReference>
<protein>
    <submittedName>
        <fullName evidence="2">AAA family ATPase</fullName>
    </submittedName>
</protein>
<dbReference type="PANTHER" id="PTHR37816:SF2">
    <property type="entry name" value="DNA TOPOLOGY MODULATION PROTEIN FLAR-RELATED PROTEIN"/>
    <property type="match status" value="1"/>
</dbReference>
<name>A0AAU7X8X6_9HYPH</name>
<dbReference type="NCBIfam" id="NF004861">
    <property type="entry name" value="PRK06217.1"/>
    <property type="match status" value="1"/>
</dbReference>
<dbReference type="RefSeq" id="WP_407049285.1">
    <property type="nucleotide sequence ID" value="NZ_CP158568.1"/>
</dbReference>
<dbReference type="AlphaFoldDB" id="A0AAU7X8X6"/>
<feature type="region of interest" description="Disordered" evidence="1">
    <location>
        <begin position="204"/>
        <end position="253"/>
    </location>
</feature>
<dbReference type="SUPFAM" id="SSF52540">
    <property type="entry name" value="P-loop containing nucleoside triphosphate hydrolases"/>
    <property type="match status" value="1"/>
</dbReference>
<gene>
    <name evidence="2" type="ORF">ABS361_19450</name>
</gene>
<dbReference type="InterPro" id="IPR027417">
    <property type="entry name" value="P-loop_NTPase"/>
</dbReference>